<feature type="domain" description="SnoaL-like" evidence="1">
    <location>
        <begin position="32"/>
        <end position="142"/>
    </location>
</feature>
<dbReference type="EMBL" id="UINC01107035">
    <property type="protein sequence ID" value="SVC72110.1"/>
    <property type="molecule type" value="Genomic_DNA"/>
</dbReference>
<dbReference type="SUPFAM" id="SSF54427">
    <property type="entry name" value="NTF2-like"/>
    <property type="match status" value="1"/>
</dbReference>
<protein>
    <recommendedName>
        <fullName evidence="1">SnoaL-like domain-containing protein</fullName>
    </recommendedName>
</protein>
<organism evidence="2">
    <name type="scientific">marine metagenome</name>
    <dbReference type="NCBI Taxonomy" id="408172"/>
    <lineage>
        <taxon>unclassified sequences</taxon>
        <taxon>metagenomes</taxon>
        <taxon>ecological metagenomes</taxon>
    </lineage>
</organism>
<dbReference type="Gene3D" id="3.10.450.50">
    <property type="match status" value="1"/>
</dbReference>
<reference evidence="2" key="1">
    <citation type="submission" date="2018-05" db="EMBL/GenBank/DDBJ databases">
        <authorList>
            <person name="Lanie J.A."/>
            <person name="Ng W.-L."/>
            <person name="Kazmierczak K.M."/>
            <person name="Andrzejewski T.M."/>
            <person name="Davidsen T.M."/>
            <person name="Wayne K.J."/>
            <person name="Tettelin H."/>
            <person name="Glass J.I."/>
            <person name="Rusch D."/>
            <person name="Podicherti R."/>
            <person name="Tsui H.-C.T."/>
            <person name="Winkler M.E."/>
        </authorList>
    </citation>
    <scope>NUCLEOTIDE SEQUENCE</scope>
</reference>
<evidence type="ECO:0000313" key="2">
    <source>
        <dbReference type="EMBL" id="SVC72110.1"/>
    </source>
</evidence>
<accession>A0A382PH47</accession>
<name>A0A382PH47_9ZZZZ</name>
<sequence>MDKILVILFLLTLHQSKAEETAYKHQDTVIGVWDAYIDAVDKKEIQEMFSYFHLPAILHFDESDPVVIESEESFKEIFNVWKDSPQANFHHTERESITVNEIIENFNCVADVVYKRLDKENNLISRIRSLYHFIHKDEKWKIYMISNVEADQD</sequence>
<gene>
    <name evidence="2" type="ORF">METZ01_LOCUS324964</name>
</gene>
<proteinExistence type="predicted"/>
<dbReference type="InterPro" id="IPR032710">
    <property type="entry name" value="NTF2-like_dom_sf"/>
</dbReference>
<dbReference type="AlphaFoldDB" id="A0A382PH47"/>
<dbReference type="InterPro" id="IPR037401">
    <property type="entry name" value="SnoaL-like"/>
</dbReference>
<dbReference type="Pfam" id="PF13474">
    <property type="entry name" value="SnoaL_3"/>
    <property type="match status" value="1"/>
</dbReference>
<evidence type="ECO:0000259" key="1">
    <source>
        <dbReference type="Pfam" id="PF13474"/>
    </source>
</evidence>